<accession>A0A7Y0HSN6</accession>
<sequence>MSKYWQKVKKRKSYCVASALCLVLICLELVFYPLDTYNGVGIVSSILYATALMTMPFHPLPSALMLLANNVLWSIVPIGVFDVSDYAGVWYALVVLGVTGGTWVAIGGTSVLCIAFYINAFPQEGRLTLGMISLSFFYAFFCLLGLSIRWHTQSLKAKAQQDALRRENDYQAERLKLLHQLHDSLAGDLSYAVMRCRRFAAIAADNPIQASDIHEIEIIVAKALDNLRNDVLTPVRESLQIDSINHLAVTRKDTDNVNASVQRFMQRLNSIGMKGSAYIDEQIPPLSSETRILIDNILIELANNIIKHSNRQSYAMNIRSNKDSNIEIFVSNTYHPRTSPEGQTKHGMGLQLLKQTVEKHGGHVGINCEDGEWAVSITLRT</sequence>
<dbReference type="Proteomes" id="UP000532194">
    <property type="component" value="Unassembled WGS sequence"/>
</dbReference>
<dbReference type="EMBL" id="JAAIII010000001">
    <property type="protein sequence ID" value="NMM93212.1"/>
    <property type="molecule type" value="Genomic_DNA"/>
</dbReference>
<comment type="caution">
    <text evidence="3">The sequence shown here is derived from an EMBL/GenBank/DDBJ whole genome shotgun (WGS) entry which is preliminary data.</text>
</comment>
<dbReference type="SUPFAM" id="SSF55874">
    <property type="entry name" value="ATPase domain of HSP90 chaperone/DNA topoisomerase II/histidine kinase"/>
    <property type="match status" value="1"/>
</dbReference>
<keyword evidence="1" id="KW-0472">Membrane</keyword>
<proteinExistence type="predicted"/>
<keyword evidence="1" id="KW-1133">Transmembrane helix</keyword>
<keyword evidence="1" id="KW-0812">Transmembrane</keyword>
<name>A0A7Y0HSN6_9BIFI</name>
<feature type="transmembrane region" description="Helical" evidence="1">
    <location>
        <begin position="12"/>
        <end position="31"/>
    </location>
</feature>
<feature type="domain" description="Sensor histidine kinase NatK-like C-terminal" evidence="2">
    <location>
        <begin position="314"/>
        <end position="379"/>
    </location>
</feature>
<protein>
    <recommendedName>
        <fullName evidence="2">Sensor histidine kinase NatK-like C-terminal domain-containing protein</fullName>
    </recommendedName>
</protein>
<evidence type="ECO:0000256" key="1">
    <source>
        <dbReference type="SAM" id="Phobius"/>
    </source>
</evidence>
<feature type="transmembrane region" description="Helical" evidence="1">
    <location>
        <begin position="89"/>
        <end position="117"/>
    </location>
</feature>
<feature type="transmembrane region" description="Helical" evidence="1">
    <location>
        <begin position="129"/>
        <end position="150"/>
    </location>
</feature>
<evidence type="ECO:0000313" key="3">
    <source>
        <dbReference type="EMBL" id="NMM93212.1"/>
    </source>
</evidence>
<dbReference type="AlphaFoldDB" id="A0A7Y0HSN6"/>
<feature type="transmembrane region" description="Helical" evidence="1">
    <location>
        <begin position="64"/>
        <end position="83"/>
    </location>
</feature>
<dbReference type="InterPro" id="IPR036890">
    <property type="entry name" value="HATPase_C_sf"/>
</dbReference>
<gene>
    <name evidence="3" type="ORF">G1C95_0397</name>
</gene>
<evidence type="ECO:0000259" key="2">
    <source>
        <dbReference type="Pfam" id="PF14501"/>
    </source>
</evidence>
<keyword evidence="4" id="KW-1185">Reference proteome</keyword>
<dbReference type="RefSeq" id="WP_169171247.1">
    <property type="nucleotide sequence ID" value="NZ_JAAIII010000001.1"/>
</dbReference>
<dbReference type="Pfam" id="PF14501">
    <property type="entry name" value="HATPase_c_5"/>
    <property type="match status" value="1"/>
</dbReference>
<organism evidence="3 4">
    <name type="scientific">Bifidobacterium oedipodis</name>
    <dbReference type="NCBI Taxonomy" id="2675322"/>
    <lineage>
        <taxon>Bacteria</taxon>
        <taxon>Bacillati</taxon>
        <taxon>Actinomycetota</taxon>
        <taxon>Actinomycetes</taxon>
        <taxon>Bifidobacteriales</taxon>
        <taxon>Bifidobacteriaceae</taxon>
        <taxon>Bifidobacterium</taxon>
    </lineage>
</organism>
<dbReference type="Gene3D" id="3.30.565.10">
    <property type="entry name" value="Histidine kinase-like ATPase, C-terminal domain"/>
    <property type="match status" value="1"/>
</dbReference>
<reference evidence="3 4" key="1">
    <citation type="submission" date="2020-02" db="EMBL/GenBank/DDBJ databases">
        <title>Characterization of phylogenetic diversity of novel bifidobacterial species isolated in Czech ZOOs.</title>
        <authorList>
            <person name="Lugli G.A."/>
            <person name="Vera N.B."/>
            <person name="Ventura M."/>
        </authorList>
    </citation>
    <scope>NUCLEOTIDE SEQUENCE [LARGE SCALE GENOMIC DNA]</scope>
    <source>
        <strain evidence="3 4">DSM 109957</strain>
    </source>
</reference>
<evidence type="ECO:0000313" key="4">
    <source>
        <dbReference type="Proteomes" id="UP000532194"/>
    </source>
</evidence>
<dbReference type="InterPro" id="IPR032834">
    <property type="entry name" value="NatK-like_C"/>
</dbReference>